<accession>A0A9P1IT48</accession>
<feature type="signal peptide" evidence="2">
    <location>
        <begin position="1"/>
        <end position="19"/>
    </location>
</feature>
<feature type="transmembrane region" description="Helical" evidence="1">
    <location>
        <begin position="161"/>
        <end position="182"/>
    </location>
</feature>
<dbReference type="Proteomes" id="UP001152747">
    <property type="component" value="Unassembled WGS sequence"/>
</dbReference>
<keyword evidence="2" id="KW-0732">Signal</keyword>
<proteinExistence type="predicted"/>
<dbReference type="AlphaFoldDB" id="A0A9P1IT48"/>
<keyword evidence="1" id="KW-0472">Membrane</keyword>
<organism evidence="3 4">
    <name type="scientific">Caenorhabditis angaria</name>
    <dbReference type="NCBI Taxonomy" id="860376"/>
    <lineage>
        <taxon>Eukaryota</taxon>
        <taxon>Metazoa</taxon>
        <taxon>Ecdysozoa</taxon>
        <taxon>Nematoda</taxon>
        <taxon>Chromadorea</taxon>
        <taxon>Rhabditida</taxon>
        <taxon>Rhabditina</taxon>
        <taxon>Rhabditomorpha</taxon>
        <taxon>Rhabditoidea</taxon>
        <taxon>Rhabditidae</taxon>
        <taxon>Peloderinae</taxon>
        <taxon>Caenorhabditis</taxon>
    </lineage>
</organism>
<name>A0A9P1IT48_9PELO</name>
<evidence type="ECO:0000256" key="1">
    <source>
        <dbReference type="SAM" id="Phobius"/>
    </source>
</evidence>
<keyword evidence="1" id="KW-1133">Transmembrane helix</keyword>
<sequence>MLKVLFILLIINIQFLANAHISGYNAISGSENCQKIFNGILSPNNLNLTKKVDEMYNFLYQEYVDLRNSEFSDQEILIFMNWFCQVFGYLTDFDRTKVIPLDGIIYGNTTWMYQYSPAFIKSVELHKKYLKEYQKRKFHRKHELELAYVEKMENKIFDKRILPRTLMIYNILLLFRVLKYFLDYFYEPTIRLTNFDFLMTFGIFINISILNYMLYY</sequence>
<protein>
    <recommendedName>
        <fullName evidence="5">NR LBD domain-containing protein</fullName>
    </recommendedName>
</protein>
<keyword evidence="4" id="KW-1185">Reference proteome</keyword>
<evidence type="ECO:0008006" key="5">
    <source>
        <dbReference type="Google" id="ProtNLM"/>
    </source>
</evidence>
<feature type="transmembrane region" description="Helical" evidence="1">
    <location>
        <begin position="194"/>
        <end position="215"/>
    </location>
</feature>
<comment type="caution">
    <text evidence="3">The sequence shown here is derived from an EMBL/GenBank/DDBJ whole genome shotgun (WGS) entry which is preliminary data.</text>
</comment>
<evidence type="ECO:0000313" key="3">
    <source>
        <dbReference type="EMBL" id="CAI5449804.1"/>
    </source>
</evidence>
<reference evidence="3" key="1">
    <citation type="submission" date="2022-11" db="EMBL/GenBank/DDBJ databases">
        <authorList>
            <person name="Kikuchi T."/>
        </authorList>
    </citation>
    <scope>NUCLEOTIDE SEQUENCE</scope>
    <source>
        <strain evidence="3">PS1010</strain>
    </source>
</reference>
<feature type="chain" id="PRO_5040288540" description="NR LBD domain-containing protein" evidence="2">
    <location>
        <begin position="20"/>
        <end position="216"/>
    </location>
</feature>
<gene>
    <name evidence="3" type="ORF">CAMP_LOCUS12441</name>
</gene>
<dbReference type="EMBL" id="CANHGI010000004">
    <property type="protein sequence ID" value="CAI5449804.1"/>
    <property type="molecule type" value="Genomic_DNA"/>
</dbReference>
<keyword evidence="1" id="KW-0812">Transmembrane</keyword>
<evidence type="ECO:0000256" key="2">
    <source>
        <dbReference type="SAM" id="SignalP"/>
    </source>
</evidence>
<evidence type="ECO:0000313" key="4">
    <source>
        <dbReference type="Proteomes" id="UP001152747"/>
    </source>
</evidence>